<evidence type="ECO:0000313" key="1">
    <source>
        <dbReference type="EMBL" id="KAA6396097.1"/>
    </source>
</evidence>
<comment type="caution">
    <text evidence="1">The sequence shown here is derived from an EMBL/GenBank/DDBJ whole genome shotgun (WGS) entry which is preliminary data.</text>
</comment>
<accession>A0A5J4WLZ0</accession>
<sequence length="191" mass="22355">MRIERKCNNDQTYKKMSTLITIPTKIVSYGEIDGVLNDLIEAKAAYYTVVEKHLINQLTSDSKQEILNTIGVENFKMKYPHTLVLFDDAMSIFKNKLLLLFKKLFKNRQPTITYFLYLQDILGLDACIKANVDTIYFFGGFKRQKFNLFYYQSSIPFDKDRVWEQYINLTKRQALIVQCSNDGTKIKILDS</sequence>
<proteinExistence type="predicted"/>
<dbReference type="Proteomes" id="UP000324800">
    <property type="component" value="Unassembled WGS sequence"/>
</dbReference>
<dbReference type="EMBL" id="SNRW01001517">
    <property type="protein sequence ID" value="KAA6396097.1"/>
    <property type="molecule type" value="Genomic_DNA"/>
</dbReference>
<name>A0A5J4WLZ0_9EUKA</name>
<dbReference type="AlphaFoldDB" id="A0A5J4WLZ0"/>
<organism evidence="1 2">
    <name type="scientific">Streblomastix strix</name>
    <dbReference type="NCBI Taxonomy" id="222440"/>
    <lineage>
        <taxon>Eukaryota</taxon>
        <taxon>Metamonada</taxon>
        <taxon>Preaxostyla</taxon>
        <taxon>Oxymonadida</taxon>
        <taxon>Streblomastigidae</taxon>
        <taxon>Streblomastix</taxon>
    </lineage>
</organism>
<dbReference type="OrthoDB" id="10264864at2759"/>
<dbReference type="PANTHER" id="PTHR48123:SF1">
    <property type="entry name" value="AAA+ ATPASE DOMAIN-CONTAINING PROTEIN"/>
    <property type="match status" value="1"/>
</dbReference>
<gene>
    <name evidence="1" type="ORF">EZS28_008379</name>
</gene>
<evidence type="ECO:0000313" key="2">
    <source>
        <dbReference type="Proteomes" id="UP000324800"/>
    </source>
</evidence>
<dbReference type="PANTHER" id="PTHR48123">
    <property type="entry name" value="ARL2_BIND_BART DOMAIN-CONTAINING PROTEIN"/>
    <property type="match status" value="1"/>
</dbReference>
<evidence type="ECO:0008006" key="3">
    <source>
        <dbReference type="Google" id="ProtNLM"/>
    </source>
</evidence>
<reference evidence="1 2" key="1">
    <citation type="submission" date="2019-03" db="EMBL/GenBank/DDBJ databases">
        <title>Single cell metagenomics reveals metabolic interactions within the superorganism composed of flagellate Streblomastix strix and complex community of Bacteroidetes bacteria on its surface.</title>
        <authorList>
            <person name="Treitli S.C."/>
            <person name="Kolisko M."/>
            <person name="Husnik F."/>
            <person name="Keeling P."/>
            <person name="Hampl V."/>
        </authorList>
    </citation>
    <scope>NUCLEOTIDE SEQUENCE [LARGE SCALE GENOMIC DNA]</scope>
    <source>
        <strain evidence="1">ST1C</strain>
    </source>
</reference>
<protein>
    <recommendedName>
        <fullName evidence="3">TraD/TraG TraM recognition site domain-containing protein</fullName>
    </recommendedName>
</protein>